<dbReference type="SUPFAM" id="SSF52200">
    <property type="entry name" value="Toll/Interleukin receptor TIR domain"/>
    <property type="match status" value="1"/>
</dbReference>
<evidence type="ECO:0000256" key="3">
    <source>
        <dbReference type="PROSITE-ProRule" id="PRU00221"/>
    </source>
</evidence>
<reference evidence="6 7" key="1">
    <citation type="submission" date="2017-08" db="EMBL/GenBank/DDBJ databases">
        <authorList>
            <person name="de Groot N.N."/>
        </authorList>
    </citation>
    <scope>NUCLEOTIDE SEQUENCE [LARGE SCALE GENOMIC DNA]</scope>
    <source>
        <strain evidence="6 7">DSM 9787</strain>
    </source>
</reference>
<name>A0A285RX84_9FIRM</name>
<dbReference type="PROSITE" id="PS50104">
    <property type="entry name" value="TIR"/>
    <property type="match status" value="1"/>
</dbReference>
<keyword evidence="2" id="KW-0677">Repeat</keyword>
<protein>
    <submittedName>
        <fullName evidence="6">MTH538 TIR-like domain</fullName>
    </submittedName>
</protein>
<dbReference type="EMBL" id="OBMR01000004">
    <property type="protein sequence ID" value="SOB98901.1"/>
    <property type="molecule type" value="Genomic_DNA"/>
</dbReference>
<dbReference type="Gene3D" id="3.40.50.10140">
    <property type="entry name" value="Toll/interleukin-1 receptor homology (TIR) domain"/>
    <property type="match status" value="1"/>
</dbReference>
<keyword evidence="1 3" id="KW-0853">WD repeat</keyword>
<dbReference type="InterPro" id="IPR000157">
    <property type="entry name" value="TIR_dom"/>
</dbReference>
<dbReference type="SUPFAM" id="SSF50998">
    <property type="entry name" value="Quinoprotein alcohol dehydrogenase-like"/>
    <property type="match status" value="2"/>
</dbReference>
<feature type="domain" description="TIR" evidence="5">
    <location>
        <begin position="1"/>
        <end position="149"/>
    </location>
</feature>
<dbReference type="Gene3D" id="2.130.10.10">
    <property type="entry name" value="YVTN repeat-like/Quinoprotein amine dehydrogenase"/>
    <property type="match status" value="3"/>
</dbReference>
<dbReference type="Proteomes" id="UP000219563">
    <property type="component" value="Unassembled WGS sequence"/>
</dbReference>
<evidence type="ECO:0000313" key="7">
    <source>
        <dbReference type="Proteomes" id="UP000219563"/>
    </source>
</evidence>
<dbReference type="PROSITE" id="PS50082">
    <property type="entry name" value="WD_REPEATS_2"/>
    <property type="match status" value="1"/>
</dbReference>
<feature type="transmembrane region" description="Helical" evidence="4">
    <location>
        <begin position="181"/>
        <end position="200"/>
    </location>
</feature>
<dbReference type="PANTHER" id="PTHR47197">
    <property type="entry name" value="PROTEIN NIRF"/>
    <property type="match status" value="1"/>
</dbReference>
<dbReference type="Pfam" id="PF13676">
    <property type="entry name" value="TIR_2"/>
    <property type="match status" value="1"/>
</dbReference>
<keyword evidence="4" id="KW-0812">Transmembrane</keyword>
<dbReference type="GO" id="GO:0007165">
    <property type="term" value="P:signal transduction"/>
    <property type="evidence" value="ECO:0007669"/>
    <property type="project" value="InterPro"/>
</dbReference>
<dbReference type="AlphaFoldDB" id="A0A285RX84"/>
<dbReference type="PANTHER" id="PTHR47197:SF3">
    <property type="entry name" value="DIHYDRO-HEME D1 DEHYDROGENASE"/>
    <property type="match status" value="1"/>
</dbReference>
<gene>
    <name evidence="6" type="ORF">SAMN02910411_1559</name>
</gene>
<proteinExistence type="predicted"/>
<feature type="repeat" description="WD" evidence="3">
    <location>
        <begin position="279"/>
        <end position="320"/>
    </location>
</feature>
<evidence type="ECO:0000256" key="4">
    <source>
        <dbReference type="SAM" id="Phobius"/>
    </source>
</evidence>
<dbReference type="InterPro" id="IPR001680">
    <property type="entry name" value="WD40_rpt"/>
</dbReference>
<dbReference type="SMART" id="SM00320">
    <property type="entry name" value="WD40"/>
    <property type="match status" value="3"/>
</dbReference>
<dbReference type="InterPro" id="IPR019775">
    <property type="entry name" value="WD40_repeat_CS"/>
</dbReference>
<evidence type="ECO:0000259" key="5">
    <source>
        <dbReference type="PROSITE" id="PS50104"/>
    </source>
</evidence>
<dbReference type="RefSeq" id="WP_179670680.1">
    <property type="nucleotide sequence ID" value="NZ_OBMR01000004.1"/>
</dbReference>
<evidence type="ECO:0000256" key="1">
    <source>
        <dbReference type="ARBA" id="ARBA00022574"/>
    </source>
</evidence>
<dbReference type="InterPro" id="IPR011047">
    <property type="entry name" value="Quinoprotein_ADH-like_sf"/>
</dbReference>
<keyword evidence="4" id="KW-0472">Membrane</keyword>
<dbReference type="InterPro" id="IPR035897">
    <property type="entry name" value="Toll_tir_struct_dom_sf"/>
</dbReference>
<dbReference type="InterPro" id="IPR015943">
    <property type="entry name" value="WD40/YVTN_repeat-like_dom_sf"/>
</dbReference>
<sequence>MKYDAFISYRHLERDMFVAKRVHKALETTKIPRKIQKEIGRKKIDRVFRDQEELPIGSDLGSNIEAALREAAFLVVICSPQTKDSYWVMKEIDTFIEMHGRENILAVLVDGEPADSFPPQLLTDENGNLVEPLAADVRGKNKKEVKKKLKTETLRLAASILHVDYDDLKQRHRERQMRRNVGIAAAIAAIAVAFGGYTAYNLAKINEEYQQKLVNEARVIAATSLDVLDDGDAKTAALVAMEGIGTKENGRPYVTDPVFALSQALGTYNLGLNLEHDLKLNHDVNISDFAINEDGNRVISVDNNNKIYIWNLDNGECTFKKPVDVVEEEDDRIRAVGFAGDIAVVASDYYLRGYNDQGELQYEYVPEDGITFAKVDDFGKYVAIKTAYYDDEYEKHDYVEIVDATTGESLKKYENQTQTAFGATMMFDKDGKTFYIEHLPGNDEDPNYATVIDLTTDDMIDIPVEGGAIIDIVPTKDGDFAVASMSYDALMSYENAPMHIIKCDRKTGEIKWFRDVDYIGGALSTSYSHIGSRILEIDGVEYPQLIINGTKKMYILDLYSGEDVCSFSTNGFIQNYMMSGSSQLLFVGTSDGKLSYYDALTGEVADDGLVDVSDSLIDFDIKNAVFVSSGFRSPNLMVLKFKEDDDYLAQTEMETGFYGGAAMSPSGDTYVLQTSNDAASNAYTCRVFETATGEEIGTIDIDDGRYGKLYYLDEDTIIFPTYGGSVLYYSVSDKKTEEVKISEEDLISTDYAISTNLKYVAYGDDKEFYVIDTQARKIIYSGEVDFNFWNIAVSNDGKTVYGIDVYGKAYKVNAISGKSKSIFEDYKVNDIKTSQDDNIIAVITEDGYLRVYNWETKKAENTIEYYGDNYSYVEFSKDNNQLYLQGDDLYFRIYDRQQDKNVFLMSNQINDLSYTIYDEEKNQLSIFNYSDMYIIDLNSYGFLDYAEYGRLYIPQSQVIVSAYGKSLTEFNVKTQDDLIEKVKEKYGDAELTELQKLKYLVQ</sequence>
<accession>A0A285RX84</accession>
<dbReference type="PROSITE" id="PS00678">
    <property type="entry name" value="WD_REPEATS_1"/>
    <property type="match status" value="1"/>
</dbReference>
<evidence type="ECO:0000313" key="6">
    <source>
        <dbReference type="EMBL" id="SOB98901.1"/>
    </source>
</evidence>
<dbReference type="InterPro" id="IPR051200">
    <property type="entry name" value="Host-pathogen_enzymatic-act"/>
</dbReference>
<organism evidence="6 7">
    <name type="scientific">Pseudobutyrivibrio ruminis DSM 9787</name>
    <dbReference type="NCBI Taxonomy" id="1123011"/>
    <lineage>
        <taxon>Bacteria</taxon>
        <taxon>Bacillati</taxon>
        <taxon>Bacillota</taxon>
        <taxon>Clostridia</taxon>
        <taxon>Lachnospirales</taxon>
        <taxon>Lachnospiraceae</taxon>
        <taxon>Pseudobutyrivibrio</taxon>
    </lineage>
</organism>
<keyword evidence="4" id="KW-1133">Transmembrane helix</keyword>
<evidence type="ECO:0000256" key="2">
    <source>
        <dbReference type="ARBA" id="ARBA00022737"/>
    </source>
</evidence>